<evidence type="ECO:0000256" key="1">
    <source>
        <dbReference type="ARBA" id="ARBA00010090"/>
    </source>
</evidence>
<dbReference type="PANTHER" id="PTHR14096">
    <property type="entry name" value="APOLIPOPROTEIN L"/>
    <property type="match status" value="1"/>
</dbReference>
<keyword evidence="3" id="KW-1133">Transmembrane helix</keyword>
<accession>A0AAZ3RDB0</accession>
<organism evidence="4 5">
    <name type="scientific">Oncorhynchus tshawytscha</name>
    <name type="common">Chinook salmon</name>
    <name type="synonym">Salmo tshawytscha</name>
    <dbReference type="NCBI Taxonomy" id="74940"/>
    <lineage>
        <taxon>Eukaryota</taxon>
        <taxon>Metazoa</taxon>
        <taxon>Chordata</taxon>
        <taxon>Craniata</taxon>
        <taxon>Vertebrata</taxon>
        <taxon>Euteleostomi</taxon>
        <taxon>Actinopterygii</taxon>
        <taxon>Neopterygii</taxon>
        <taxon>Teleostei</taxon>
        <taxon>Protacanthopterygii</taxon>
        <taxon>Salmoniformes</taxon>
        <taxon>Salmonidae</taxon>
        <taxon>Salmoninae</taxon>
        <taxon>Oncorhynchus</taxon>
    </lineage>
</organism>
<keyword evidence="2" id="KW-0175">Coiled coil</keyword>
<dbReference type="SUPFAM" id="SSF56112">
    <property type="entry name" value="Protein kinase-like (PK-like)"/>
    <property type="match status" value="1"/>
</dbReference>
<dbReference type="Proteomes" id="UP000694402">
    <property type="component" value="Unassembled WGS sequence"/>
</dbReference>
<dbReference type="GO" id="GO:0016020">
    <property type="term" value="C:membrane"/>
    <property type="evidence" value="ECO:0007669"/>
    <property type="project" value="TreeGrafter"/>
</dbReference>
<dbReference type="GO" id="GO:0008289">
    <property type="term" value="F:lipid binding"/>
    <property type="evidence" value="ECO:0007669"/>
    <property type="project" value="InterPro"/>
</dbReference>
<evidence type="ECO:0000313" key="4">
    <source>
        <dbReference type="Ensembl" id="ENSOTSP00005138973.1"/>
    </source>
</evidence>
<dbReference type="GO" id="GO:0005576">
    <property type="term" value="C:extracellular region"/>
    <property type="evidence" value="ECO:0007669"/>
    <property type="project" value="InterPro"/>
</dbReference>
<comment type="similarity">
    <text evidence="1">Belongs to the apolipoprotein L family.</text>
</comment>
<evidence type="ECO:0000256" key="2">
    <source>
        <dbReference type="SAM" id="Coils"/>
    </source>
</evidence>
<dbReference type="Pfam" id="PF05461">
    <property type="entry name" value="ApoL"/>
    <property type="match status" value="1"/>
</dbReference>
<evidence type="ECO:0000256" key="3">
    <source>
        <dbReference type="SAM" id="Phobius"/>
    </source>
</evidence>
<reference evidence="5" key="1">
    <citation type="journal article" date="2018" name="PLoS ONE">
        <title>Chinook salmon (Oncorhynchus tshawytscha) genome and transcriptome.</title>
        <authorList>
            <person name="Christensen K.A."/>
            <person name="Leong J.S."/>
            <person name="Sakhrani D."/>
            <person name="Biagi C.A."/>
            <person name="Minkley D.R."/>
            <person name="Withler R.E."/>
            <person name="Rondeau E.B."/>
            <person name="Koop B.F."/>
            <person name="Devlin R.H."/>
        </authorList>
    </citation>
    <scope>NUCLEOTIDE SEQUENCE [LARGE SCALE GENOMIC DNA]</scope>
</reference>
<dbReference type="InterPro" id="IPR011009">
    <property type="entry name" value="Kinase-like_dom_sf"/>
</dbReference>
<keyword evidence="5" id="KW-1185">Reference proteome</keyword>
<dbReference type="AlphaFoldDB" id="A0AAZ3RDB0"/>
<reference evidence="4" key="2">
    <citation type="submission" date="2025-08" db="UniProtKB">
        <authorList>
            <consortium name="Ensembl"/>
        </authorList>
    </citation>
    <scope>IDENTIFICATION</scope>
</reference>
<dbReference type="InterPro" id="IPR008405">
    <property type="entry name" value="ApoL"/>
</dbReference>
<dbReference type="Ensembl" id="ENSOTST00005127965.1">
    <property type="protein sequence ID" value="ENSOTSP00005138973.1"/>
    <property type="gene ID" value="ENSOTSG00005074277.1"/>
</dbReference>
<feature type="coiled-coil region" evidence="2">
    <location>
        <begin position="138"/>
        <end position="165"/>
    </location>
</feature>
<reference evidence="4" key="3">
    <citation type="submission" date="2025-09" db="UniProtKB">
        <authorList>
            <consortium name="Ensembl"/>
        </authorList>
    </citation>
    <scope>IDENTIFICATION</scope>
</reference>
<dbReference type="GeneTree" id="ENSGT01030000234599"/>
<name>A0AAZ3RDB0_ONCTS</name>
<sequence>MNSSAGAIIDEVETLLQINHPHISSHKNSFRGDSDYVVMDHCDGGNLAQKIKEGNPFSEEQVSDGITYWLCSRLTTLQMSHCLNQWLHAKSSTLQLGIRLLYHILADIFTYQGVVRSVRLLQCSQPGTKPFLFMTFKKKNNEETVEELQTNLNTLRTLADSLECVHQGTTIGSLTGGVIGAAGGITSIVGLILAPFTLGASLIVTGVGIGVAVAGGATAGVSNITNMVNQSTDHKVIKNIIKEFQEKMNSAVTSLQNIAEGLETPRMSGVSERDILNAEKLANTGARVGRGLGSIPELVRLIHVASIGKVAAQTARAVRVLEMATAIFSAFFVAVDIFFIAMDAKEIHNIRQAKAEKQSNSMTKLNPECEEPKAEVKSETMKFIQMIRQTADQLQQCLDELSDVISFIPKIEGCHLDN</sequence>
<keyword evidence="3" id="KW-0472">Membrane</keyword>
<evidence type="ECO:0000313" key="5">
    <source>
        <dbReference type="Proteomes" id="UP000694402"/>
    </source>
</evidence>
<keyword evidence="3" id="KW-0812">Transmembrane</keyword>
<dbReference type="PANTHER" id="PTHR14096:SF34">
    <property type="entry name" value="APOLIPOPROTEIN L3-LIKE-RELATED"/>
    <property type="match status" value="1"/>
</dbReference>
<dbReference type="Gene3D" id="1.10.510.10">
    <property type="entry name" value="Transferase(Phosphotransferase) domain 1"/>
    <property type="match status" value="1"/>
</dbReference>
<dbReference type="GO" id="GO:0042157">
    <property type="term" value="P:lipoprotein metabolic process"/>
    <property type="evidence" value="ECO:0007669"/>
    <property type="project" value="InterPro"/>
</dbReference>
<feature type="transmembrane region" description="Helical" evidence="3">
    <location>
        <begin position="323"/>
        <end position="342"/>
    </location>
</feature>
<proteinExistence type="inferred from homology"/>
<protein>
    <submittedName>
        <fullName evidence="4">Uncharacterized protein</fullName>
    </submittedName>
</protein>
<dbReference type="GO" id="GO:0006869">
    <property type="term" value="P:lipid transport"/>
    <property type="evidence" value="ECO:0007669"/>
    <property type="project" value="InterPro"/>
</dbReference>